<dbReference type="GO" id="GO:0005886">
    <property type="term" value="C:plasma membrane"/>
    <property type="evidence" value="ECO:0007669"/>
    <property type="project" value="UniProtKB-SubCell"/>
</dbReference>
<protein>
    <submittedName>
        <fullName evidence="9">Membrane protein</fullName>
    </submittedName>
    <submittedName>
        <fullName evidence="10">Predicted PurR-regulated permease PerM</fullName>
    </submittedName>
</protein>
<dbReference type="Proteomes" id="UP000185655">
    <property type="component" value="Unassembled WGS sequence"/>
</dbReference>
<dbReference type="EMBL" id="FPKS01000008">
    <property type="protein sequence ID" value="SFZ75345.1"/>
    <property type="molecule type" value="Genomic_DNA"/>
</dbReference>
<dbReference type="InterPro" id="IPR002549">
    <property type="entry name" value="AI-2E-like"/>
</dbReference>
<evidence type="ECO:0000256" key="3">
    <source>
        <dbReference type="ARBA" id="ARBA00022448"/>
    </source>
</evidence>
<evidence type="ECO:0000313" key="10">
    <source>
        <dbReference type="EMBL" id="SFZ75345.1"/>
    </source>
</evidence>
<organism evidence="10 11">
    <name type="scientific">Pseudolactococcus chungangensis CAU 28 = DSM 22330</name>
    <dbReference type="NCBI Taxonomy" id="1122154"/>
    <lineage>
        <taxon>Bacteria</taxon>
        <taxon>Bacillati</taxon>
        <taxon>Bacillota</taxon>
        <taxon>Bacilli</taxon>
        <taxon>Lactobacillales</taxon>
        <taxon>Streptococcaceae</taxon>
        <taxon>Pseudolactococcus</taxon>
    </lineage>
</organism>
<dbReference type="Pfam" id="PF01594">
    <property type="entry name" value="AI-2E_transport"/>
    <property type="match status" value="1"/>
</dbReference>
<feature type="transmembrane region" description="Helical" evidence="8">
    <location>
        <begin position="51"/>
        <end position="69"/>
    </location>
</feature>
<keyword evidence="4" id="KW-1003">Cell membrane</keyword>
<evidence type="ECO:0000256" key="7">
    <source>
        <dbReference type="ARBA" id="ARBA00023136"/>
    </source>
</evidence>
<keyword evidence="3" id="KW-0813">Transport</keyword>
<dbReference type="PANTHER" id="PTHR21716:SF53">
    <property type="entry name" value="PERMEASE PERM-RELATED"/>
    <property type="match status" value="1"/>
</dbReference>
<dbReference type="EMBL" id="JXJT01000009">
    <property type="protein sequence ID" value="PCS03370.1"/>
    <property type="molecule type" value="Genomic_DNA"/>
</dbReference>
<feature type="transmembrane region" description="Helical" evidence="8">
    <location>
        <begin position="239"/>
        <end position="268"/>
    </location>
</feature>
<dbReference type="AlphaFoldDB" id="A0A1K2HFM8"/>
<feature type="transmembrane region" description="Helical" evidence="8">
    <location>
        <begin position="343"/>
        <end position="366"/>
    </location>
</feature>
<comment type="subcellular location">
    <subcellularLocation>
        <location evidence="1">Cell membrane</location>
        <topology evidence="1">Multi-pass membrane protein</topology>
    </subcellularLocation>
</comment>
<keyword evidence="12" id="KW-1185">Reference proteome</keyword>
<evidence type="ECO:0000313" key="9">
    <source>
        <dbReference type="EMBL" id="PCS03370.1"/>
    </source>
</evidence>
<reference evidence="10 11" key="2">
    <citation type="submission" date="2016-11" db="EMBL/GenBank/DDBJ databases">
        <authorList>
            <person name="Jaros S."/>
            <person name="Januszkiewicz K."/>
            <person name="Wedrychowicz H."/>
        </authorList>
    </citation>
    <scope>NUCLEOTIDE SEQUENCE [LARGE SCALE GENOMIC DNA]</scope>
    <source>
        <strain evidence="10 11">DSM 22330</strain>
    </source>
</reference>
<evidence type="ECO:0000256" key="2">
    <source>
        <dbReference type="ARBA" id="ARBA00009773"/>
    </source>
</evidence>
<evidence type="ECO:0000256" key="6">
    <source>
        <dbReference type="ARBA" id="ARBA00022989"/>
    </source>
</evidence>
<gene>
    <name evidence="9" type="ORF">RR45_GL002139</name>
    <name evidence="10" type="ORF">SAMN02746068_01541</name>
</gene>
<feature type="transmembrane region" description="Helical" evidence="8">
    <location>
        <begin position="21"/>
        <end position="45"/>
    </location>
</feature>
<sequence>MNDKNSFKTTWFFKWLLDNKVATGFAVVLLFLLNILLLTRLSFMFQPIADFLGVIMLPIILAAVFYYLLNPIVDYFEARKVNRVVSISVLFAIILALIIWGLAVAIPNMVTQGEKFAANFPDYVESGEKHITSLLGDARFKQFRPQIEKAVTSFSDNLIGISKNLSTTLVNSTSSFLSTATSVIISLMIFPFILFYLLRDGKSLNQYVTNMLPNAWRNDTSTVLTQVNLQLSSYVRGQLIVAATVAIMFSIMFSIIGLKYAVVIGIVAGFLNLIPYLGSFLAMIPAVIIALVAGPFMVLKVAIVFVIEQTIEGRFVSPLVLGSKLNIHPITILFVLLTSGKIFGFWGVLIGIPVYASAKVIIVYFYKWYRKISSLYEDEEQETQELLEE</sequence>
<keyword evidence="6 8" id="KW-1133">Transmembrane helix</keyword>
<evidence type="ECO:0000313" key="12">
    <source>
        <dbReference type="Proteomes" id="UP000218979"/>
    </source>
</evidence>
<dbReference type="PANTHER" id="PTHR21716">
    <property type="entry name" value="TRANSMEMBRANE PROTEIN"/>
    <property type="match status" value="1"/>
</dbReference>
<comment type="similarity">
    <text evidence="2">Belongs to the autoinducer-2 exporter (AI-2E) (TC 2.A.86) family.</text>
</comment>
<dbReference type="GO" id="GO:0055085">
    <property type="term" value="P:transmembrane transport"/>
    <property type="evidence" value="ECO:0007669"/>
    <property type="project" value="TreeGrafter"/>
</dbReference>
<dbReference type="OrthoDB" id="9793390at2"/>
<dbReference type="STRING" id="1122154.SAMN02746068_01541"/>
<keyword evidence="7 8" id="KW-0472">Membrane</keyword>
<proteinExistence type="inferred from homology"/>
<name>A0A1K2HFM8_9LACT</name>
<feature type="transmembrane region" description="Helical" evidence="8">
    <location>
        <begin position="176"/>
        <end position="198"/>
    </location>
</feature>
<feature type="transmembrane region" description="Helical" evidence="8">
    <location>
        <begin position="81"/>
        <end position="106"/>
    </location>
</feature>
<feature type="transmembrane region" description="Helical" evidence="8">
    <location>
        <begin position="280"/>
        <end position="307"/>
    </location>
</feature>
<dbReference type="RefSeq" id="WP_072353616.1">
    <property type="nucleotide sequence ID" value="NZ_FPKS01000008.1"/>
</dbReference>
<dbReference type="Proteomes" id="UP000218979">
    <property type="component" value="Unassembled WGS sequence"/>
</dbReference>
<reference evidence="9 12" key="1">
    <citation type="submission" date="2014-12" db="EMBL/GenBank/DDBJ databases">
        <title>Draft genome sequences of 10 type strains of Lactococcus.</title>
        <authorList>
            <person name="Sun Z."/>
            <person name="Zhong Z."/>
            <person name="Liu W."/>
            <person name="Zhang W."/>
            <person name="Zhang H."/>
        </authorList>
    </citation>
    <scope>NUCLEOTIDE SEQUENCE [LARGE SCALE GENOMIC DNA]</scope>
    <source>
        <strain evidence="9 12">DSM 22330</strain>
    </source>
</reference>
<evidence type="ECO:0000256" key="5">
    <source>
        <dbReference type="ARBA" id="ARBA00022692"/>
    </source>
</evidence>
<evidence type="ECO:0000313" key="11">
    <source>
        <dbReference type="Proteomes" id="UP000185655"/>
    </source>
</evidence>
<accession>A0A1K2HFM8</accession>
<evidence type="ECO:0000256" key="1">
    <source>
        <dbReference type="ARBA" id="ARBA00004651"/>
    </source>
</evidence>
<keyword evidence="5 8" id="KW-0812">Transmembrane</keyword>
<feature type="transmembrane region" description="Helical" evidence="8">
    <location>
        <begin position="319"/>
        <end position="337"/>
    </location>
</feature>
<evidence type="ECO:0000256" key="4">
    <source>
        <dbReference type="ARBA" id="ARBA00022475"/>
    </source>
</evidence>
<evidence type="ECO:0000256" key="8">
    <source>
        <dbReference type="SAM" id="Phobius"/>
    </source>
</evidence>